<keyword evidence="2" id="KW-1003">Cell membrane</keyword>
<dbReference type="Proteomes" id="UP000051802">
    <property type="component" value="Unassembled WGS sequence"/>
</dbReference>
<keyword evidence="3 6" id="KW-0812">Transmembrane</keyword>
<evidence type="ECO:0000256" key="2">
    <source>
        <dbReference type="ARBA" id="ARBA00022475"/>
    </source>
</evidence>
<feature type="transmembrane region" description="Helical" evidence="6">
    <location>
        <begin position="287"/>
        <end position="310"/>
    </location>
</feature>
<feature type="transmembrane region" description="Helical" evidence="6">
    <location>
        <begin position="381"/>
        <end position="400"/>
    </location>
</feature>
<feature type="transmembrane region" description="Helical" evidence="6">
    <location>
        <begin position="120"/>
        <end position="139"/>
    </location>
</feature>
<keyword evidence="8" id="KW-1185">Reference proteome</keyword>
<evidence type="ECO:0000256" key="3">
    <source>
        <dbReference type="ARBA" id="ARBA00022692"/>
    </source>
</evidence>
<name>A0A0R0AAI5_9GAMM</name>
<dbReference type="PANTHER" id="PTHR30250">
    <property type="entry name" value="PST FAMILY PREDICTED COLANIC ACID TRANSPORTER"/>
    <property type="match status" value="1"/>
</dbReference>
<feature type="transmembrane region" description="Helical" evidence="6">
    <location>
        <begin position="220"/>
        <end position="241"/>
    </location>
</feature>
<feature type="transmembrane region" description="Helical" evidence="6">
    <location>
        <begin position="178"/>
        <end position="199"/>
    </location>
</feature>
<evidence type="ECO:0000256" key="6">
    <source>
        <dbReference type="SAM" id="Phobius"/>
    </source>
</evidence>
<feature type="transmembrane region" description="Helical" evidence="6">
    <location>
        <begin position="322"/>
        <end position="346"/>
    </location>
</feature>
<evidence type="ECO:0000313" key="8">
    <source>
        <dbReference type="Proteomes" id="UP000051802"/>
    </source>
</evidence>
<dbReference type="Pfam" id="PF01943">
    <property type="entry name" value="Polysacc_synt"/>
    <property type="match status" value="1"/>
</dbReference>
<dbReference type="STRING" id="676599.ARC20_01900"/>
<comment type="subcellular location">
    <subcellularLocation>
        <location evidence="1">Cell membrane</location>
        <topology evidence="1">Multi-pass membrane protein</topology>
    </subcellularLocation>
</comment>
<feature type="transmembrane region" description="Helical" evidence="6">
    <location>
        <begin position="256"/>
        <end position="275"/>
    </location>
</feature>
<comment type="caution">
    <text evidence="7">The sequence shown here is derived from an EMBL/GenBank/DDBJ whole genome shotgun (WGS) entry which is preliminary data.</text>
</comment>
<evidence type="ECO:0000313" key="7">
    <source>
        <dbReference type="EMBL" id="KRG38436.1"/>
    </source>
</evidence>
<organism evidence="7 8">
    <name type="scientific">Stenotrophomonas panacihumi</name>
    <dbReference type="NCBI Taxonomy" id="676599"/>
    <lineage>
        <taxon>Bacteria</taxon>
        <taxon>Pseudomonadati</taxon>
        <taxon>Pseudomonadota</taxon>
        <taxon>Gammaproteobacteria</taxon>
        <taxon>Lysobacterales</taxon>
        <taxon>Lysobacteraceae</taxon>
        <taxon>Stenotrophomonas</taxon>
    </lineage>
</organism>
<dbReference type="OrthoDB" id="103403at2"/>
<feature type="transmembrane region" description="Helical" evidence="6">
    <location>
        <begin position="12"/>
        <end position="34"/>
    </location>
</feature>
<dbReference type="EMBL" id="LLXU01000120">
    <property type="protein sequence ID" value="KRG38436.1"/>
    <property type="molecule type" value="Genomic_DNA"/>
</dbReference>
<dbReference type="PANTHER" id="PTHR30250:SF11">
    <property type="entry name" value="O-ANTIGEN TRANSPORTER-RELATED"/>
    <property type="match status" value="1"/>
</dbReference>
<proteinExistence type="predicted"/>
<dbReference type="RefSeq" id="WP_057648674.1">
    <property type="nucleotide sequence ID" value="NZ_LLXU01000120.1"/>
</dbReference>
<keyword evidence="4 6" id="KW-1133">Transmembrane helix</keyword>
<dbReference type="InterPro" id="IPR002797">
    <property type="entry name" value="Polysacc_synth"/>
</dbReference>
<dbReference type="AlphaFoldDB" id="A0A0R0AAI5"/>
<feature type="transmembrane region" description="Helical" evidence="6">
    <location>
        <begin position="46"/>
        <end position="73"/>
    </location>
</feature>
<feature type="transmembrane region" description="Helical" evidence="6">
    <location>
        <begin position="85"/>
        <end position="108"/>
    </location>
</feature>
<reference evidence="7 8" key="1">
    <citation type="submission" date="2015-10" db="EMBL/GenBank/DDBJ databases">
        <title>Genome sequencing and analysis of members of genus Stenotrophomonas.</title>
        <authorList>
            <person name="Patil P.P."/>
            <person name="Midha S."/>
            <person name="Patil P.B."/>
        </authorList>
    </citation>
    <scope>NUCLEOTIDE SEQUENCE [LARGE SCALE GENOMIC DNA]</scope>
    <source>
        <strain evidence="7 8">JCM 16536</strain>
    </source>
</reference>
<evidence type="ECO:0000256" key="1">
    <source>
        <dbReference type="ARBA" id="ARBA00004651"/>
    </source>
</evidence>
<evidence type="ECO:0000256" key="4">
    <source>
        <dbReference type="ARBA" id="ARBA00022989"/>
    </source>
</evidence>
<feature type="transmembrane region" description="Helical" evidence="6">
    <location>
        <begin position="358"/>
        <end position="375"/>
    </location>
</feature>
<keyword evidence="5 6" id="KW-0472">Membrane</keyword>
<accession>A0A0R0AAI5</accession>
<evidence type="ECO:0008006" key="9">
    <source>
        <dbReference type="Google" id="ProtNLM"/>
    </source>
</evidence>
<protein>
    <recommendedName>
        <fullName evidence="9">Polysaccharide biosynthesis protein</fullName>
    </recommendedName>
</protein>
<evidence type="ECO:0000256" key="5">
    <source>
        <dbReference type="ARBA" id="ARBA00023136"/>
    </source>
</evidence>
<gene>
    <name evidence="7" type="ORF">ARC20_01900</name>
</gene>
<dbReference type="InterPro" id="IPR050833">
    <property type="entry name" value="Poly_Biosynth_Transport"/>
</dbReference>
<sequence length="417" mass="45039">MSGGALRKISGNAGALFAIQLANALLPLLLAPFLTRTLGKDGYGLFALGIAFIQVATIFTDYGFGLSAVYQIARTRGNTSRIQRIAGAVYACKITLCVLATACVFAYPLLREEYAAHRDYFWVLSLSVIGITLQPVWLFQGLERMGSITVYVLASRLSFVALTLLLARDAGDLELVAWFNGLSHLLAAAIGLAFVRRAGVWPRWTSWRYAWKIFHSSTEYFWSRLAVASYGAGAILFLGTFSTPAQVALYSVAEQFYRGAIAVYSPVTQALYPHMARHRDVALFKKLFAAAAALAVVGIALGVILGPWLIGFVFGPEYAQSYGVFFVFMLALGAAIPSILLGYPFLGAMGNASAANRSVVFAGLVQVLALAVLYAGHWFSALAVVGAVLAAEVSALLWRIHFARPYFKTRISVAGTK</sequence>
<dbReference type="GO" id="GO:0005886">
    <property type="term" value="C:plasma membrane"/>
    <property type="evidence" value="ECO:0007669"/>
    <property type="project" value="UniProtKB-SubCell"/>
</dbReference>
<feature type="transmembrane region" description="Helical" evidence="6">
    <location>
        <begin position="148"/>
        <end position="166"/>
    </location>
</feature>